<sequence length="69" mass="7582">MSRHGELARLMNLAAVMLANAAEDVANGHYTTPERADLAKGLDQLSAALREELREETTVVDRGEQCERS</sequence>
<organism evidence="1 2">
    <name type="scientific">Haloactinomyces albus</name>
    <dbReference type="NCBI Taxonomy" id="1352928"/>
    <lineage>
        <taxon>Bacteria</taxon>
        <taxon>Bacillati</taxon>
        <taxon>Actinomycetota</taxon>
        <taxon>Actinomycetes</taxon>
        <taxon>Actinopolysporales</taxon>
        <taxon>Actinopolysporaceae</taxon>
        <taxon>Haloactinomyces</taxon>
    </lineage>
</organism>
<name>A0AAE4CMI4_9ACTN</name>
<keyword evidence="2" id="KW-1185">Reference proteome</keyword>
<evidence type="ECO:0000313" key="2">
    <source>
        <dbReference type="Proteomes" id="UP001180845"/>
    </source>
</evidence>
<dbReference type="AlphaFoldDB" id="A0AAE4CMI4"/>
<proteinExistence type="predicted"/>
<gene>
    <name evidence="1" type="ORF">JOF55_001183</name>
</gene>
<accession>A0AAE4CMI4</accession>
<protein>
    <submittedName>
        <fullName evidence="1">Uncharacterized protein</fullName>
    </submittedName>
</protein>
<dbReference type="Proteomes" id="UP001180845">
    <property type="component" value="Unassembled WGS sequence"/>
</dbReference>
<evidence type="ECO:0000313" key="1">
    <source>
        <dbReference type="EMBL" id="MDR7301002.1"/>
    </source>
</evidence>
<reference evidence="1" key="1">
    <citation type="submission" date="2023-07" db="EMBL/GenBank/DDBJ databases">
        <title>Sequencing the genomes of 1000 actinobacteria strains.</title>
        <authorList>
            <person name="Klenk H.-P."/>
        </authorList>
    </citation>
    <scope>NUCLEOTIDE SEQUENCE</scope>
    <source>
        <strain evidence="1">DSM 45977</strain>
    </source>
</reference>
<comment type="caution">
    <text evidence="1">The sequence shown here is derived from an EMBL/GenBank/DDBJ whole genome shotgun (WGS) entry which is preliminary data.</text>
</comment>
<dbReference type="RefSeq" id="WP_310270696.1">
    <property type="nucleotide sequence ID" value="NZ_JAVDXW010000001.1"/>
</dbReference>
<dbReference type="EMBL" id="JAVDXW010000001">
    <property type="protein sequence ID" value="MDR7301002.1"/>
    <property type="molecule type" value="Genomic_DNA"/>
</dbReference>